<reference evidence="3" key="1">
    <citation type="submission" date="2021-02" db="EMBL/GenBank/DDBJ databases">
        <authorList>
            <person name="Nowell W R."/>
        </authorList>
    </citation>
    <scope>NUCLEOTIDE SEQUENCE</scope>
    <source>
        <strain evidence="3">Ploen Becks lab</strain>
    </source>
</reference>
<dbReference type="PANTHER" id="PTHR12253">
    <property type="entry name" value="RH14732P"/>
    <property type="match status" value="1"/>
</dbReference>
<proteinExistence type="predicted"/>
<keyword evidence="1" id="KW-0812">Transmembrane</keyword>
<keyword evidence="1" id="KW-0472">Membrane</keyword>
<keyword evidence="1" id="KW-1133">Transmembrane helix</keyword>
<dbReference type="GO" id="GO:0006644">
    <property type="term" value="P:phospholipid metabolic process"/>
    <property type="evidence" value="ECO:0007669"/>
    <property type="project" value="InterPro"/>
</dbReference>
<dbReference type="EMBL" id="CAJNOC010000622">
    <property type="protein sequence ID" value="CAF0783881.1"/>
    <property type="molecule type" value="Genomic_DNA"/>
</dbReference>
<evidence type="ECO:0000259" key="2">
    <source>
        <dbReference type="Pfam" id="PF05826"/>
    </source>
</evidence>
<keyword evidence="4" id="KW-1185">Reference proteome</keyword>
<dbReference type="AlphaFoldDB" id="A0A813RH39"/>
<comment type="caution">
    <text evidence="3">The sequence shown here is derived from an EMBL/GenBank/DDBJ whole genome shotgun (WGS) entry which is preliminary data.</text>
</comment>
<dbReference type="InterPro" id="IPR036444">
    <property type="entry name" value="PLipase_A2_dom_sf"/>
</dbReference>
<dbReference type="InterPro" id="IPR016090">
    <property type="entry name" value="PLA2-like_dom"/>
</dbReference>
<protein>
    <recommendedName>
        <fullName evidence="2">Phospholipase A2-like central domain-containing protein</fullName>
    </recommendedName>
</protein>
<organism evidence="3 4">
    <name type="scientific">Brachionus calyciflorus</name>
    <dbReference type="NCBI Taxonomy" id="104777"/>
    <lineage>
        <taxon>Eukaryota</taxon>
        <taxon>Metazoa</taxon>
        <taxon>Spiralia</taxon>
        <taxon>Gnathifera</taxon>
        <taxon>Rotifera</taxon>
        <taxon>Eurotatoria</taxon>
        <taxon>Monogononta</taxon>
        <taxon>Pseudotrocha</taxon>
        <taxon>Ploima</taxon>
        <taxon>Brachionidae</taxon>
        <taxon>Brachionus</taxon>
    </lineage>
</organism>
<dbReference type="GO" id="GO:0050482">
    <property type="term" value="P:arachidonate secretion"/>
    <property type="evidence" value="ECO:0007669"/>
    <property type="project" value="InterPro"/>
</dbReference>
<evidence type="ECO:0000313" key="3">
    <source>
        <dbReference type="EMBL" id="CAF0783881.1"/>
    </source>
</evidence>
<gene>
    <name evidence="3" type="ORF">OXX778_LOCUS5607</name>
</gene>
<evidence type="ECO:0000313" key="4">
    <source>
        <dbReference type="Proteomes" id="UP000663879"/>
    </source>
</evidence>
<accession>A0A813RH39</accession>
<feature type="domain" description="Phospholipase A2-like central" evidence="2">
    <location>
        <begin position="2"/>
        <end position="89"/>
    </location>
</feature>
<evidence type="ECO:0000256" key="1">
    <source>
        <dbReference type="SAM" id="Phobius"/>
    </source>
</evidence>
<dbReference type="Gene3D" id="1.20.90.10">
    <property type="entry name" value="Phospholipase A2 domain"/>
    <property type="match status" value="1"/>
</dbReference>
<dbReference type="SUPFAM" id="SSF48619">
    <property type="entry name" value="Phospholipase A2, PLA2"/>
    <property type="match status" value="1"/>
</dbReference>
<feature type="transmembrane region" description="Helical" evidence="1">
    <location>
        <begin position="267"/>
        <end position="289"/>
    </location>
</feature>
<dbReference type="OrthoDB" id="6075074at2759"/>
<dbReference type="Pfam" id="PF05826">
    <property type="entry name" value="Phospholip_A2_2"/>
    <property type="match status" value="1"/>
</dbReference>
<dbReference type="GO" id="GO:0004623">
    <property type="term" value="F:phospholipase A2 activity"/>
    <property type="evidence" value="ECO:0007669"/>
    <property type="project" value="InterPro"/>
</dbReference>
<sequence length="297" mass="34609">MGNVASDCDELGEHAETDNCCREHDSCPYTFESNFYGSFNGYNSHYMNTISHCECDTIFFRCLHEMPYKVHSYEIWASYESLHIKCFSYMPCSNQTDEHDNIWMEKGSRDTGDCLNGTRVMVFDSIADYSEFINENLRLNQMIEINKKLITDQNRFYSKTNYKCAHSFPKLTEKIADNFESEFLYGNEDYIKLKNITKKTNKLEILDEINQIVQSPDFISFKKLSNSTKAIISTSSPDLKETNTIENVLNSLYENDFRLKSEPKKIFLSHVVFPMGLILAIFAFLKFLINLYDIDNL</sequence>
<name>A0A813RH39_9BILA</name>
<dbReference type="Proteomes" id="UP000663879">
    <property type="component" value="Unassembled WGS sequence"/>
</dbReference>